<dbReference type="Proteomes" id="UP000887540">
    <property type="component" value="Unplaced"/>
</dbReference>
<feature type="chain" id="PRO_5037125480" evidence="1">
    <location>
        <begin position="17"/>
        <end position="161"/>
    </location>
</feature>
<evidence type="ECO:0000313" key="3">
    <source>
        <dbReference type="WBParaSite" id="ACRNAN_scaffold284.g32476.t1"/>
    </source>
</evidence>
<dbReference type="AlphaFoldDB" id="A0A914DIH4"/>
<protein>
    <submittedName>
        <fullName evidence="3">Uncharacterized protein</fullName>
    </submittedName>
</protein>
<sequence length="161" mass="18215">MLLILFVLPLVCLIQAETQDLPAYEEKELTDIIKCMTDCECCYCNSNNGNLIPGSASCGKFEIQPREVEVPSPTGTQKETAPGKCASNACTCDVVWKDPEMTCTSNRFDNSFNQYVKNCKPESNSEICLLFKQYVENMDDKSSKWRKFDARFGMGLQRTYL</sequence>
<keyword evidence="2" id="KW-1185">Reference proteome</keyword>
<organism evidence="2 3">
    <name type="scientific">Acrobeloides nanus</name>
    <dbReference type="NCBI Taxonomy" id="290746"/>
    <lineage>
        <taxon>Eukaryota</taxon>
        <taxon>Metazoa</taxon>
        <taxon>Ecdysozoa</taxon>
        <taxon>Nematoda</taxon>
        <taxon>Chromadorea</taxon>
        <taxon>Rhabditida</taxon>
        <taxon>Tylenchina</taxon>
        <taxon>Cephalobomorpha</taxon>
        <taxon>Cephaloboidea</taxon>
        <taxon>Cephalobidae</taxon>
        <taxon>Acrobeloides</taxon>
    </lineage>
</organism>
<evidence type="ECO:0000313" key="2">
    <source>
        <dbReference type="Proteomes" id="UP000887540"/>
    </source>
</evidence>
<name>A0A914DIH4_9BILA</name>
<accession>A0A914DIH4</accession>
<proteinExistence type="predicted"/>
<feature type="signal peptide" evidence="1">
    <location>
        <begin position="1"/>
        <end position="16"/>
    </location>
</feature>
<reference evidence="3" key="1">
    <citation type="submission" date="2022-11" db="UniProtKB">
        <authorList>
            <consortium name="WormBaseParasite"/>
        </authorList>
    </citation>
    <scope>IDENTIFICATION</scope>
</reference>
<keyword evidence="1" id="KW-0732">Signal</keyword>
<dbReference type="WBParaSite" id="ACRNAN_scaffold284.g32476.t1">
    <property type="protein sequence ID" value="ACRNAN_scaffold284.g32476.t1"/>
    <property type="gene ID" value="ACRNAN_scaffold284.g32476"/>
</dbReference>
<evidence type="ECO:0000256" key="1">
    <source>
        <dbReference type="SAM" id="SignalP"/>
    </source>
</evidence>